<feature type="transmembrane region" description="Helical" evidence="2">
    <location>
        <begin position="254"/>
        <end position="271"/>
    </location>
</feature>
<feature type="transmembrane region" description="Helical" evidence="2">
    <location>
        <begin position="113"/>
        <end position="133"/>
    </location>
</feature>
<feature type="transmembrane region" description="Helical" evidence="2">
    <location>
        <begin position="374"/>
        <end position="395"/>
    </location>
</feature>
<evidence type="ECO:0000313" key="4">
    <source>
        <dbReference type="Proteomes" id="UP001162029"/>
    </source>
</evidence>
<gene>
    <name evidence="3" type="ORF">PDE001_LOCUS5621</name>
</gene>
<comment type="caution">
    <text evidence="3">The sequence shown here is derived from an EMBL/GenBank/DDBJ whole genome shotgun (WGS) entry which is preliminary data.</text>
</comment>
<evidence type="ECO:0000256" key="2">
    <source>
        <dbReference type="SAM" id="Phobius"/>
    </source>
</evidence>
<feature type="transmembrane region" description="Helical" evidence="2">
    <location>
        <begin position="401"/>
        <end position="422"/>
    </location>
</feature>
<protein>
    <recommendedName>
        <fullName evidence="5">Transmembrane protein</fullName>
    </recommendedName>
</protein>
<organism evidence="3 4">
    <name type="scientific">Peronospora destructor</name>
    <dbReference type="NCBI Taxonomy" id="86335"/>
    <lineage>
        <taxon>Eukaryota</taxon>
        <taxon>Sar</taxon>
        <taxon>Stramenopiles</taxon>
        <taxon>Oomycota</taxon>
        <taxon>Peronosporomycetes</taxon>
        <taxon>Peronosporales</taxon>
        <taxon>Peronosporaceae</taxon>
        <taxon>Peronospora</taxon>
    </lineage>
</organism>
<sequence>MGKRSRHSSSTTSNTMSYVPSSASARTYGTIVNSEPDSLLETRAAASALVGPIPIVSVITKKADRDGKNIWDEYYPLVQPAHQYHHRNDRGSSNYFFHGMFSADVMWAYRDAVIAYLVALYSMVVLSLTGLIFCKQWGILPNTPIVFGFRFLWFISPAVASLALRNIAKLRLQACNTPPHWNIPPLYHLFRSSHSSRSTLRLALLSYAVPVLCELAAFSLTAAARMVNPFNRTFVRKLEMVFSFNDVEALDSGLVFYVFYISLLGIFWDPVPPQRYDVGLSMGIRPCGTSWFVFAMIQEIGWSGSLFPGTLSAIAPHADTVALEIVFSHSTILASAITGCIWALWHWPMIIADALEVVPKGSGYSVAETREFHLLYVLALFTLLLVGSRIIMCWIQGNSSYVIWSSVVYHATHNLFITSVFGQLSAPLYDKAQLFSFFSSESSVCLLVTVWFSTCILSQMFRWTNLMPMLRRANPRATRALAA</sequence>
<feature type="transmembrane region" description="Helical" evidence="2">
    <location>
        <begin position="145"/>
        <end position="164"/>
    </location>
</feature>
<dbReference type="EMBL" id="CANTFM010001049">
    <property type="protein sequence ID" value="CAI5734150.1"/>
    <property type="molecule type" value="Genomic_DNA"/>
</dbReference>
<keyword evidence="2" id="KW-1133">Transmembrane helix</keyword>
<feature type="transmembrane region" description="Helical" evidence="2">
    <location>
        <begin position="434"/>
        <end position="461"/>
    </location>
</feature>
<dbReference type="Proteomes" id="UP001162029">
    <property type="component" value="Unassembled WGS sequence"/>
</dbReference>
<accession>A0AAV0UB55</accession>
<evidence type="ECO:0008006" key="5">
    <source>
        <dbReference type="Google" id="ProtNLM"/>
    </source>
</evidence>
<feature type="region of interest" description="Disordered" evidence="1">
    <location>
        <begin position="1"/>
        <end position="20"/>
    </location>
</feature>
<name>A0AAV0UB55_9STRA</name>
<dbReference type="AlphaFoldDB" id="A0AAV0UB55"/>
<keyword evidence="2" id="KW-0472">Membrane</keyword>
<feature type="transmembrane region" description="Helical" evidence="2">
    <location>
        <begin position="321"/>
        <end position="345"/>
    </location>
</feature>
<evidence type="ECO:0000313" key="3">
    <source>
        <dbReference type="EMBL" id="CAI5734150.1"/>
    </source>
</evidence>
<keyword evidence="4" id="KW-1185">Reference proteome</keyword>
<feature type="transmembrane region" description="Helical" evidence="2">
    <location>
        <begin position="202"/>
        <end position="224"/>
    </location>
</feature>
<feature type="compositionally biased region" description="Low complexity" evidence="1">
    <location>
        <begin position="8"/>
        <end position="17"/>
    </location>
</feature>
<evidence type="ECO:0000256" key="1">
    <source>
        <dbReference type="SAM" id="MobiDB-lite"/>
    </source>
</evidence>
<keyword evidence="2" id="KW-0812">Transmembrane</keyword>
<proteinExistence type="predicted"/>
<reference evidence="3" key="1">
    <citation type="submission" date="2022-12" db="EMBL/GenBank/DDBJ databases">
        <authorList>
            <person name="Webb A."/>
        </authorList>
    </citation>
    <scope>NUCLEOTIDE SEQUENCE</scope>
    <source>
        <strain evidence="3">Pd1</strain>
    </source>
</reference>